<organism evidence="1 2">
    <name type="scientific">Legionella cincinnatiensis</name>
    <dbReference type="NCBI Taxonomy" id="28085"/>
    <lineage>
        <taxon>Bacteria</taxon>
        <taxon>Pseudomonadati</taxon>
        <taxon>Pseudomonadota</taxon>
        <taxon>Gammaproteobacteria</taxon>
        <taxon>Legionellales</taxon>
        <taxon>Legionellaceae</taxon>
        <taxon>Legionella</taxon>
    </lineage>
</organism>
<evidence type="ECO:0000313" key="2">
    <source>
        <dbReference type="Proteomes" id="UP000255316"/>
    </source>
</evidence>
<name>A0A378IMI8_9GAMM</name>
<gene>
    <name evidence="1" type="ORF">NCTC12438_03018</name>
</gene>
<proteinExistence type="predicted"/>
<accession>A0A378IMI8</accession>
<sequence length="43" mass="5100">MIIALALLKVLIMPAFLKLMKNYRNQKKDNYIQKETRPQPINV</sequence>
<dbReference type="EMBL" id="UGNX01000001">
    <property type="protein sequence ID" value="STX36386.1"/>
    <property type="molecule type" value="Genomic_DNA"/>
</dbReference>
<dbReference type="Proteomes" id="UP000255316">
    <property type="component" value="Unassembled WGS sequence"/>
</dbReference>
<reference evidence="1 2" key="1">
    <citation type="submission" date="2018-06" db="EMBL/GenBank/DDBJ databases">
        <authorList>
            <consortium name="Pathogen Informatics"/>
            <person name="Doyle S."/>
        </authorList>
    </citation>
    <scope>NUCLEOTIDE SEQUENCE [LARGE SCALE GENOMIC DNA]</scope>
    <source>
        <strain evidence="1 2">NCTC12438</strain>
    </source>
</reference>
<evidence type="ECO:0000313" key="1">
    <source>
        <dbReference type="EMBL" id="STX36386.1"/>
    </source>
</evidence>
<dbReference type="AlphaFoldDB" id="A0A378IMI8"/>
<protein>
    <submittedName>
        <fullName evidence="1">Uncharacterized protein</fullName>
    </submittedName>
</protein>